<organism evidence="1 2">
    <name type="scientific">Flavimaribacter sediminis</name>
    <dbReference type="NCBI Taxonomy" id="2865987"/>
    <lineage>
        <taxon>Bacteria</taxon>
        <taxon>Pseudomonadati</taxon>
        <taxon>Pseudomonadota</taxon>
        <taxon>Alphaproteobacteria</taxon>
        <taxon>Hyphomicrobiales</taxon>
        <taxon>Rhizobiaceae</taxon>
        <taxon>Flavimaribacter</taxon>
    </lineage>
</organism>
<sequence>MGDFDETIRWLKERRNLYIEDLEDIENGAQYFRNEENITEKRRVRLEQSIKDFDVKIAAYEAHNEE</sequence>
<keyword evidence="2" id="KW-1185">Reference proteome</keyword>
<dbReference type="RefSeq" id="WP_220227606.1">
    <property type="nucleotide sequence ID" value="NZ_JAICBX010000001.1"/>
</dbReference>
<dbReference type="AlphaFoldDB" id="A0AAE3D0F3"/>
<dbReference type="EMBL" id="JAICBX010000001">
    <property type="protein sequence ID" value="MBW8636967.1"/>
    <property type="molecule type" value="Genomic_DNA"/>
</dbReference>
<accession>A0AAE3D0F3</accession>
<evidence type="ECO:0000313" key="1">
    <source>
        <dbReference type="EMBL" id="MBW8636967.1"/>
    </source>
</evidence>
<reference evidence="1" key="1">
    <citation type="submission" date="2021-08" db="EMBL/GenBank/DDBJ databases">
        <title>Hoeflea bacterium WL0058 sp. nov., isolated from the sediment.</title>
        <authorList>
            <person name="Wang L."/>
            <person name="Zhang D."/>
        </authorList>
    </citation>
    <scope>NUCLEOTIDE SEQUENCE</scope>
    <source>
        <strain evidence="1">WL0058</strain>
    </source>
</reference>
<dbReference type="Proteomes" id="UP001196509">
    <property type="component" value="Unassembled WGS sequence"/>
</dbReference>
<proteinExistence type="predicted"/>
<comment type="caution">
    <text evidence="1">The sequence shown here is derived from an EMBL/GenBank/DDBJ whole genome shotgun (WGS) entry which is preliminary data.</text>
</comment>
<name>A0AAE3D0F3_9HYPH</name>
<gene>
    <name evidence="1" type="ORF">K1W69_07185</name>
</gene>
<evidence type="ECO:0000313" key="2">
    <source>
        <dbReference type="Proteomes" id="UP001196509"/>
    </source>
</evidence>
<protein>
    <submittedName>
        <fullName evidence="1">Uncharacterized protein</fullName>
    </submittedName>
</protein>